<reference evidence="10 11" key="1">
    <citation type="submission" date="2018-02" db="EMBL/GenBank/DDBJ databases">
        <title>Corynebacterium alimpuense sp. nov., a marine obligate actinomycete isolated from sediments of Valparaiso bay, Chile.</title>
        <authorList>
            <person name="Claverias F."/>
            <person name="Gonzales-Siles L."/>
            <person name="Salva-Serra F."/>
            <person name="Inganaes E."/>
            <person name="Molin K."/>
            <person name="Cumsille A."/>
            <person name="Undabarrena A."/>
            <person name="Couve E."/>
            <person name="Moore E.R.B."/>
            <person name="Gomila M."/>
            <person name="Camara B."/>
        </authorList>
    </citation>
    <scope>NUCLEOTIDE SEQUENCE [LARGE SCALE GENOMIC DNA]</scope>
    <source>
        <strain evidence="10 11">CCUG 69366</strain>
    </source>
</reference>
<dbReference type="GO" id="GO:0008654">
    <property type="term" value="P:phospholipid biosynthetic process"/>
    <property type="evidence" value="ECO:0007669"/>
    <property type="project" value="UniProtKB-KW"/>
</dbReference>
<dbReference type="Pfam" id="PF19279">
    <property type="entry name" value="YegS_C"/>
    <property type="match status" value="1"/>
</dbReference>
<keyword evidence="11" id="KW-1185">Reference proteome</keyword>
<dbReference type="Gene3D" id="3.40.50.10330">
    <property type="entry name" value="Probable inorganic polyphosphate/atp-NAD kinase, domain 1"/>
    <property type="match status" value="1"/>
</dbReference>
<dbReference type="SUPFAM" id="SSF111331">
    <property type="entry name" value="NAD kinase/diacylglycerol kinase-like"/>
    <property type="match status" value="1"/>
</dbReference>
<gene>
    <name evidence="10" type="ORF">C5L39_01550</name>
</gene>
<dbReference type="InterPro" id="IPR016064">
    <property type="entry name" value="NAD/diacylglycerol_kinase_sf"/>
</dbReference>
<keyword evidence="7" id="KW-0594">Phospholipid biosynthesis</keyword>
<keyword evidence="7" id="KW-0444">Lipid biosynthesis</keyword>
<sequence>MTSTTPPRAAIVFNPVKINRSRLERAVDAAARRHGWGESSWIETTKEDPGMGQAQQAVAEGVDMVIACGGDGTVRAVATGLRGTETALAIVPRGTGNLLARNLSLPLDIANAVDAAFGGCNTHIDVCTAELTRPDGTQESLDFVVMAGVGLDAQMIVNTDDNLKKQIGFLAYGFAIAKSLTGGNHIKLDYQINDGEQRHVRAHSVIIGNCGDLVGNLPLLPDARADDGIFDVVLLRPGGVFGWAQILAKLLHQMWVRFSHRILKRNNRVTGEDNEIHSLRYATATTLNVTLRHPEIFEVDGDEAGEVTGFNIAIDPGSLVVRAPSSEDRHQWKSLQRRARRFNPSTTLVKKDPASSE</sequence>
<evidence type="ECO:0000256" key="2">
    <source>
        <dbReference type="ARBA" id="ARBA00005983"/>
    </source>
</evidence>
<keyword evidence="8" id="KW-1208">Phospholipid metabolism</keyword>
<organism evidence="10 11">
    <name type="scientific">Corynebacterium alimapuense</name>
    <dbReference type="NCBI Taxonomy" id="1576874"/>
    <lineage>
        <taxon>Bacteria</taxon>
        <taxon>Bacillati</taxon>
        <taxon>Actinomycetota</taxon>
        <taxon>Actinomycetes</taxon>
        <taxon>Mycobacteriales</taxon>
        <taxon>Corynebacteriaceae</taxon>
        <taxon>Corynebacterium</taxon>
    </lineage>
</organism>
<dbReference type="GO" id="GO:0005886">
    <property type="term" value="C:plasma membrane"/>
    <property type="evidence" value="ECO:0007669"/>
    <property type="project" value="TreeGrafter"/>
</dbReference>
<dbReference type="GO" id="GO:0005524">
    <property type="term" value="F:ATP binding"/>
    <property type="evidence" value="ECO:0007669"/>
    <property type="project" value="UniProtKB-KW"/>
</dbReference>
<dbReference type="EMBL" id="PTJO01000003">
    <property type="protein sequence ID" value="RNE49103.1"/>
    <property type="molecule type" value="Genomic_DNA"/>
</dbReference>
<dbReference type="PROSITE" id="PS50146">
    <property type="entry name" value="DAGK"/>
    <property type="match status" value="1"/>
</dbReference>
<dbReference type="PANTHER" id="PTHR12358">
    <property type="entry name" value="SPHINGOSINE KINASE"/>
    <property type="match status" value="1"/>
</dbReference>
<evidence type="ECO:0000256" key="4">
    <source>
        <dbReference type="ARBA" id="ARBA00022741"/>
    </source>
</evidence>
<keyword evidence="3" id="KW-0808">Transferase</keyword>
<comment type="similarity">
    <text evidence="2">Belongs to the diacylglycerol/lipid kinase family.</text>
</comment>
<accession>A0A3M8K7B3</accession>
<dbReference type="Proteomes" id="UP000266975">
    <property type="component" value="Unassembled WGS sequence"/>
</dbReference>
<evidence type="ECO:0000313" key="10">
    <source>
        <dbReference type="EMBL" id="RNE49103.1"/>
    </source>
</evidence>
<evidence type="ECO:0000256" key="8">
    <source>
        <dbReference type="ARBA" id="ARBA00023264"/>
    </source>
</evidence>
<evidence type="ECO:0000259" key="9">
    <source>
        <dbReference type="PROSITE" id="PS50146"/>
    </source>
</evidence>
<proteinExistence type="inferred from homology"/>
<name>A0A3M8K7B3_9CORY</name>
<dbReference type="AlphaFoldDB" id="A0A3M8K7B3"/>
<comment type="caution">
    <text evidence="10">The sequence shown here is derived from an EMBL/GenBank/DDBJ whole genome shotgun (WGS) entry which is preliminary data.</text>
</comment>
<evidence type="ECO:0000256" key="7">
    <source>
        <dbReference type="ARBA" id="ARBA00023209"/>
    </source>
</evidence>
<dbReference type="RefSeq" id="WP_123047150.1">
    <property type="nucleotide sequence ID" value="NZ_PTJO01000003.1"/>
</dbReference>
<protein>
    <recommendedName>
        <fullName evidence="9">DAGKc domain-containing protein</fullName>
    </recommendedName>
</protein>
<dbReference type="InterPro" id="IPR017438">
    <property type="entry name" value="ATP-NAD_kinase_N"/>
</dbReference>
<keyword evidence="6" id="KW-0067">ATP-binding</keyword>
<dbReference type="InterPro" id="IPR050187">
    <property type="entry name" value="Lipid_Phosphate_FormReg"/>
</dbReference>
<dbReference type="Gene3D" id="2.60.200.40">
    <property type="match status" value="1"/>
</dbReference>
<evidence type="ECO:0000256" key="1">
    <source>
        <dbReference type="ARBA" id="ARBA00001946"/>
    </source>
</evidence>
<keyword evidence="5" id="KW-0418">Kinase</keyword>
<dbReference type="InterPro" id="IPR045540">
    <property type="entry name" value="YegS/DAGK_C"/>
</dbReference>
<dbReference type="OrthoDB" id="142078at2"/>
<dbReference type="SMART" id="SM00046">
    <property type="entry name" value="DAGKc"/>
    <property type="match status" value="1"/>
</dbReference>
<evidence type="ECO:0000256" key="6">
    <source>
        <dbReference type="ARBA" id="ARBA00022840"/>
    </source>
</evidence>
<keyword evidence="7" id="KW-0443">Lipid metabolism</keyword>
<dbReference type="InterPro" id="IPR001206">
    <property type="entry name" value="Diacylglycerol_kinase_cat_dom"/>
</dbReference>
<comment type="cofactor">
    <cofactor evidence="1">
        <name>Mg(2+)</name>
        <dbReference type="ChEBI" id="CHEBI:18420"/>
    </cofactor>
</comment>
<evidence type="ECO:0000256" key="5">
    <source>
        <dbReference type="ARBA" id="ARBA00022777"/>
    </source>
</evidence>
<evidence type="ECO:0000256" key="3">
    <source>
        <dbReference type="ARBA" id="ARBA00022679"/>
    </source>
</evidence>
<dbReference type="PANTHER" id="PTHR12358:SF106">
    <property type="entry name" value="LIPID KINASE YEGS"/>
    <property type="match status" value="1"/>
</dbReference>
<dbReference type="Pfam" id="PF00781">
    <property type="entry name" value="DAGK_cat"/>
    <property type="match status" value="1"/>
</dbReference>
<evidence type="ECO:0000313" key="11">
    <source>
        <dbReference type="Proteomes" id="UP000266975"/>
    </source>
</evidence>
<feature type="domain" description="DAGKc" evidence="9">
    <location>
        <begin position="4"/>
        <end position="134"/>
    </location>
</feature>
<keyword evidence="4" id="KW-0547">Nucleotide-binding</keyword>
<dbReference type="GO" id="GO:0016301">
    <property type="term" value="F:kinase activity"/>
    <property type="evidence" value="ECO:0007669"/>
    <property type="project" value="UniProtKB-KW"/>
</dbReference>